<keyword evidence="2" id="KW-1185">Reference proteome</keyword>
<reference evidence="1" key="1">
    <citation type="journal article" date="2023" name="Nat. Commun.">
        <title>Diploid and tetraploid genomes of Acorus and the evolution of monocots.</title>
        <authorList>
            <person name="Ma L."/>
            <person name="Liu K.W."/>
            <person name="Li Z."/>
            <person name="Hsiao Y.Y."/>
            <person name="Qi Y."/>
            <person name="Fu T."/>
            <person name="Tang G.D."/>
            <person name="Zhang D."/>
            <person name="Sun W.H."/>
            <person name="Liu D.K."/>
            <person name="Li Y."/>
            <person name="Chen G.Z."/>
            <person name="Liu X.D."/>
            <person name="Liao X.Y."/>
            <person name="Jiang Y.T."/>
            <person name="Yu X."/>
            <person name="Hao Y."/>
            <person name="Huang J."/>
            <person name="Zhao X.W."/>
            <person name="Ke S."/>
            <person name="Chen Y.Y."/>
            <person name="Wu W.L."/>
            <person name="Hsu J.L."/>
            <person name="Lin Y.F."/>
            <person name="Huang M.D."/>
            <person name="Li C.Y."/>
            <person name="Huang L."/>
            <person name="Wang Z.W."/>
            <person name="Zhao X."/>
            <person name="Zhong W.Y."/>
            <person name="Peng D.H."/>
            <person name="Ahmad S."/>
            <person name="Lan S."/>
            <person name="Zhang J.S."/>
            <person name="Tsai W.C."/>
            <person name="Van de Peer Y."/>
            <person name="Liu Z.J."/>
        </authorList>
    </citation>
    <scope>NUCLEOTIDE SEQUENCE</scope>
    <source>
        <strain evidence="1">CP</strain>
    </source>
</reference>
<gene>
    <name evidence="1" type="ORF">QJS10_CPA03g00445</name>
</gene>
<proteinExistence type="predicted"/>
<dbReference type="Proteomes" id="UP001180020">
    <property type="component" value="Unassembled WGS sequence"/>
</dbReference>
<protein>
    <submittedName>
        <fullName evidence="1">Uncharacterized protein</fullName>
    </submittedName>
</protein>
<evidence type="ECO:0000313" key="2">
    <source>
        <dbReference type="Proteomes" id="UP001180020"/>
    </source>
</evidence>
<organism evidence="1 2">
    <name type="scientific">Acorus calamus</name>
    <name type="common">Sweet flag</name>
    <dbReference type="NCBI Taxonomy" id="4465"/>
    <lineage>
        <taxon>Eukaryota</taxon>
        <taxon>Viridiplantae</taxon>
        <taxon>Streptophyta</taxon>
        <taxon>Embryophyta</taxon>
        <taxon>Tracheophyta</taxon>
        <taxon>Spermatophyta</taxon>
        <taxon>Magnoliopsida</taxon>
        <taxon>Liliopsida</taxon>
        <taxon>Acoraceae</taxon>
        <taxon>Acorus</taxon>
    </lineage>
</organism>
<accession>A0AAV9F413</accession>
<evidence type="ECO:0000313" key="1">
    <source>
        <dbReference type="EMBL" id="KAK1320516.1"/>
    </source>
</evidence>
<sequence length="58" mass="5695">MSLPLPPAAGSRHKLSAASTVSAISAVSAASITHDTLGWLGRLLLLASSATATGVLPV</sequence>
<comment type="caution">
    <text evidence="1">The sequence shown here is derived from an EMBL/GenBank/DDBJ whole genome shotgun (WGS) entry which is preliminary data.</text>
</comment>
<reference evidence="1" key="2">
    <citation type="submission" date="2023-06" db="EMBL/GenBank/DDBJ databases">
        <authorList>
            <person name="Ma L."/>
            <person name="Liu K.-W."/>
            <person name="Li Z."/>
            <person name="Hsiao Y.-Y."/>
            <person name="Qi Y."/>
            <person name="Fu T."/>
            <person name="Tang G."/>
            <person name="Zhang D."/>
            <person name="Sun W.-H."/>
            <person name="Liu D.-K."/>
            <person name="Li Y."/>
            <person name="Chen G.-Z."/>
            <person name="Liu X.-D."/>
            <person name="Liao X.-Y."/>
            <person name="Jiang Y.-T."/>
            <person name="Yu X."/>
            <person name="Hao Y."/>
            <person name="Huang J."/>
            <person name="Zhao X.-W."/>
            <person name="Ke S."/>
            <person name="Chen Y.-Y."/>
            <person name="Wu W.-L."/>
            <person name="Hsu J.-L."/>
            <person name="Lin Y.-F."/>
            <person name="Huang M.-D."/>
            <person name="Li C.-Y."/>
            <person name="Huang L."/>
            <person name="Wang Z.-W."/>
            <person name="Zhao X."/>
            <person name="Zhong W.-Y."/>
            <person name="Peng D.-H."/>
            <person name="Ahmad S."/>
            <person name="Lan S."/>
            <person name="Zhang J.-S."/>
            <person name="Tsai W.-C."/>
            <person name="Van De Peer Y."/>
            <person name="Liu Z.-J."/>
        </authorList>
    </citation>
    <scope>NUCLEOTIDE SEQUENCE</scope>
    <source>
        <strain evidence="1">CP</strain>
        <tissue evidence="1">Leaves</tissue>
    </source>
</reference>
<dbReference type="AlphaFoldDB" id="A0AAV9F413"/>
<name>A0AAV9F413_ACOCL</name>
<dbReference type="EMBL" id="JAUJYO010000003">
    <property type="protein sequence ID" value="KAK1320516.1"/>
    <property type="molecule type" value="Genomic_DNA"/>
</dbReference>